<sequence>MRSADHQRTHAEQRTDRTTDRPADPRPGSHHGLAAWQPPGTRDVVAAAPDNAGLRVLAAGTDPDRLAPKADLRRRHLESRRRAATGRGGQLDERQRDPWPERDVTVLALAFAKNGR</sequence>
<gene>
    <name evidence="2" type="ORF">Ahu01nite_008360</name>
</gene>
<feature type="compositionally biased region" description="Basic and acidic residues" evidence="1">
    <location>
        <begin position="90"/>
        <end position="101"/>
    </location>
</feature>
<feature type="compositionally biased region" description="Basic and acidic residues" evidence="1">
    <location>
        <begin position="1"/>
        <end position="24"/>
    </location>
</feature>
<accession>A0ABQ3ZGM5</accession>
<feature type="region of interest" description="Disordered" evidence="1">
    <location>
        <begin position="1"/>
        <end position="45"/>
    </location>
</feature>
<protein>
    <submittedName>
        <fullName evidence="2">Uncharacterized protein</fullName>
    </submittedName>
</protein>
<evidence type="ECO:0000256" key="1">
    <source>
        <dbReference type="SAM" id="MobiDB-lite"/>
    </source>
</evidence>
<evidence type="ECO:0000313" key="2">
    <source>
        <dbReference type="EMBL" id="GIE17734.1"/>
    </source>
</evidence>
<keyword evidence="3" id="KW-1185">Reference proteome</keyword>
<reference evidence="2 3" key="1">
    <citation type="submission" date="2021-01" db="EMBL/GenBank/DDBJ databases">
        <title>Whole genome shotgun sequence of Actinoplanes humidus NBRC 14915.</title>
        <authorList>
            <person name="Komaki H."/>
            <person name="Tamura T."/>
        </authorList>
    </citation>
    <scope>NUCLEOTIDE SEQUENCE [LARGE SCALE GENOMIC DNA]</scope>
    <source>
        <strain evidence="2 3">NBRC 14915</strain>
    </source>
</reference>
<organism evidence="2 3">
    <name type="scientific">Winogradskya humida</name>
    <dbReference type="NCBI Taxonomy" id="113566"/>
    <lineage>
        <taxon>Bacteria</taxon>
        <taxon>Bacillati</taxon>
        <taxon>Actinomycetota</taxon>
        <taxon>Actinomycetes</taxon>
        <taxon>Micromonosporales</taxon>
        <taxon>Micromonosporaceae</taxon>
        <taxon>Winogradskya</taxon>
    </lineage>
</organism>
<feature type="compositionally biased region" description="Basic residues" evidence="1">
    <location>
        <begin position="72"/>
        <end position="84"/>
    </location>
</feature>
<dbReference type="Proteomes" id="UP000603200">
    <property type="component" value="Unassembled WGS sequence"/>
</dbReference>
<dbReference type="EMBL" id="BOMN01000012">
    <property type="protein sequence ID" value="GIE17734.1"/>
    <property type="molecule type" value="Genomic_DNA"/>
</dbReference>
<feature type="region of interest" description="Disordered" evidence="1">
    <location>
        <begin position="64"/>
        <end position="101"/>
    </location>
</feature>
<comment type="caution">
    <text evidence="2">The sequence shown here is derived from an EMBL/GenBank/DDBJ whole genome shotgun (WGS) entry which is preliminary data.</text>
</comment>
<proteinExistence type="predicted"/>
<evidence type="ECO:0000313" key="3">
    <source>
        <dbReference type="Proteomes" id="UP000603200"/>
    </source>
</evidence>
<name>A0ABQ3ZGM5_9ACTN</name>